<reference evidence="9" key="1">
    <citation type="submission" date="2018-05" db="EMBL/GenBank/DDBJ databases">
        <authorList>
            <person name="Hao L."/>
        </authorList>
    </citation>
    <scope>NUCLEOTIDE SEQUENCE [LARGE SCALE GENOMIC DNA]</scope>
</reference>
<dbReference type="Gene3D" id="3.90.930.12">
    <property type="entry name" value="Ribosomal protein L6, alpha-beta domain"/>
    <property type="match status" value="2"/>
</dbReference>
<dbReference type="HAMAP" id="MF_01365_B">
    <property type="entry name" value="Ribosomal_uL6_B"/>
    <property type="match status" value="1"/>
</dbReference>
<keyword evidence="4 6" id="KW-0694">RNA-binding</keyword>
<keyword evidence="2 4" id="KW-0689">Ribosomal protein</keyword>
<evidence type="ECO:0000259" key="7">
    <source>
        <dbReference type="Pfam" id="PF00347"/>
    </source>
</evidence>
<proteinExistence type="inferred from homology"/>
<dbReference type="GO" id="GO:0019843">
    <property type="term" value="F:rRNA binding"/>
    <property type="evidence" value="ECO:0007669"/>
    <property type="project" value="UniProtKB-UniRule"/>
</dbReference>
<dbReference type="PANTHER" id="PTHR11655:SF14">
    <property type="entry name" value="LARGE RIBOSOMAL SUBUNIT PROTEIN UL6M"/>
    <property type="match status" value="1"/>
</dbReference>
<dbReference type="FunFam" id="3.90.930.12:FF:000001">
    <property type="entry name" value="50S ribosomal protein L6"/>
    <property type="match status" value="1"/>
</dbReference>
<sequence>MSKIGKKPIRIPPGVEVTVRPGRVTVRGPQGTLECPYEPEFVAIEVADGEVRVERKAERAPFRARHGLYRALIANMVRGVTEKWQKELEIQGLGYRARAEGRALVMELGYSHPVRYEVPDGIEFSVPEPTRIVIRGIDNRLVGQVAADIRAFCPPEPYRGTGIRYRGEEIVRKAGKLGAKG</sequence>
<dbReference type="GO" id="GO:0002181">
    <property type="term" value="P:cytoplasmic translation"/>
    <property type="evidence" value="ECO:0007669"/>
    <property type="project" value="TreeGrafter"/>
</dbReference>
<feature type="domain" description="Large ribosomal subunit protein uL6 alpha-beta" evidence="7">
    <location>
        <begin position="11"/>
        <end position="82"/>
    </location>
</feature>
<comment type="subunit">
    <text evidence="4">Part of the 50S ribosomal subunit.</text>
</comment>
<protein>
    <recommendedName>
        <fullName evidence="4">Large ribosomal subunit protein uL6</fullName>
    </recommendedName>
</protein>
<dbReference type="NCBIfam" id="TIGR03654">
    <property type="entry name" value="L6_bact"/>
    <property type="match status" value="1"/>
</dbReference>
<evidence type="ECO:0000256" key="6">
    <source>
        <dbReference type="RuleBase" id="RU003870"/>
    </source>
</evidence>
<dbReference type="InterPro" id="IPR036789">
    <property type="entry name" value="Ribosomal_uL6-like_a/b-dom_sf"/>
</dbReference>
<evidence type="ECO:0000313" key="9">
    <source>
        <dbReference type="Proteomes" id="UP000249818"/>
    </source>
</evidence>
<dbReference type="PANTHER" id="PTHR11655">
    <property type="entry name" value="60S/50S RIBOSOMAL PROTEIN L6/L9"/>
    <property type="match status" value="1"/>
</dbReference>
<evidence type="ECO:0000256" key="2">
    <source>
        <dbReference type="ARBA" id="ARBA00022980"/>
    </source>
</evidence>
<keyword evidence="9" id="KW-1185">Reference proteome</keyword>
<dbReference type="AlphaFoldDB" id="A0A2X3KJ69"/>
<dbReference type="PRINTS" id="PR00059">
    <property type="entry name" value="RIBOSOMALL6"/>
</dbReference>
<keyword evidence="4 6" id="KW-0699">rRNA-binding</keyword>
<dbReference type="InterPro" id="IPR019906">
    <property type="entry name" value="Ribosomal_uL6_bac-type"/>
</dbReference>
<keyword evidence="3 4" id="KW-0687">Ribonucleoprotein</keyword>
<gene>
    <name evidence="4 8" type="primary">rplF</name>
    <name evidence="8" type="ORF">BARAN1_0667</name>
</gene>
<comment type="function">
    <text evidence="4 6">This protein binds to the 23S rRNA, and is important in its secondary structure. It is located near the subunit interface in the base of the L7/L12 stalk, and near the tRNA binding site of the peptidyltransferase center.</text>
</comment>
<dbReference type="InterPro" id="IPR000702">
    <property type="entry name" value="Ribosomal_uL6-like"/>
</dbReference>
<dbReference type="RefSeq" id="WP_122030878.1">
    <property type="nucleotide sequence ID" value="NZ_LS483254.1"/>
</dbReference>
<dbReference type="Pfam" id="PF00347">
    <property type="entry name" value="Ribosomal_L6"/>
    <property type="match status" value="2"/>
</dbReference>
<name>A0A2X3KJ69_9BACT</name>
<evidence type="ECO:0000313" key="8">
    <source>
        <dbReference type="EMBL" id="SQD92691.1"/>
    </source>
</evidence>
<dbReference type="Proteomes" id="UP000249818">
    <property type="component" value="Chromosome BARAN1"/>
</dbReference>
<dbReference type="KEGG" id="bana:BARAN1_0667"/>
<dbReference type="OrthoDB" id="9805007at2"/>
<organism evidence="8 9">
    <name type="scientific">Candidatus Bipolaricaulis anaerobius</name>
    <dbReference type="NCBI Taxonomy" id="2026885"/>
    <lineage>
        <taxon>Bacteria</taxon>
        <taxon>Candidatus Bipolaricaulota</taxon>
        <taxon>Candidatus Bipolaricaulia</taxon>
        <taxon>Candidatus Bipolaricaulales</taxon>
        <taxon>Candidatus Bipolaricaulaceae</taxon>
        <taxon>Candidatus Bipolaricaulis</taxon>
    </lineage>
</organism>
<feature type="domain" description="Large ribosomal subunit protein uL6 alpha-beta" evidence="7">
    <location>
        <begin position="92"/>
        <end position="165"/>
    </location>
</feature>
<dbReference type="SUPFAM" id="SSF56053">
    <property type="entry name" value="Ribosomal protein L6"/>
    <property type="match status" value="2"/>
</dbReference>
<dbReference type="GO" id="GO:0022625">
    <property type="term" value="C:cytosolic large ribosomal subunit"/>
    <property type="evidence" value="ECO:0007669"/>
    <property type="project" value="UniProtKB-UniRule"/>
</dbReference>
<dbReference type="EMBL" id="LS483254">
    <property type="protein sequence ID" value="SQD92691.1"/>
    <property type="molecule type" value="Genomic_DNA"/>
</dbReference>
<accession>A0A2X3KJ69</accession>
<evidence type="ECO:0000256" key="4">
    <source>
        <dbReference type="HAMAP-Rule" id="MF_01365"/>
    </source>
</evidence>
<evidence type="ECO:0000256" key="3">
    <source>
        <dbReference type="ARBA" id="ARBA00023274"/>
    </source>
</evidence>
<comment type="similarity">
    <text evidence="1 4 5">Belongs to the universal ribosomal protein uL6 family.</text>
</comment>
<evidence type="ECO:0000256" key="1">
    <source>
        <dbReference type="ARBA" id="ARBA00009356"/>
    </source>
</evidence>
<dbReference type="PIRSF" id="PIRSF002162">
    <property type="entry name" value="Ribosomal_L6"/>
    <property type="match status" value="1"/>
</dbReference>
<evidence type="ECO:0000256" key="5">
    <source>
        <dbReference type="RuleBase" id="RU003869"/>
    </source>
</evidence>
<dbReference type="InterPro" id="IPR020040">
    <property type="entry name" value="Ribosomal_uL6_a/b-dom"/>
</dbReference>
<dbReference type="GO" id="GO:0003735">
    <property type="term" value="F:structural constituent of ribosome"/>
    <property type="evidence" value="ECO:0007669"/>
    <property type="project" value="UniProtKB-UniRule"/>
</dbReference>